<gene>
    <name evidence="2" type="ORF">BPAE_0111g00110</name>
</gene>
<proteinExistence type="predicted"/>
<feature type="region of interest" description="Disordered" evidence="1">
    <location>
        <begin position="45"/>
        <end position="75"/>
    </location>
</feature>
<evidence type="ECO:0000313" key="2">
    <source>
        <dbReference type="EMBL" id="TGO24129.1"/>
    </source>
</evidence>
<keyword evidence="3" id="KW-1185">Reference proteome</keyword>
<evidence type="ECO:0000313" key="3">
    <source>
        <dbReference type="Proteomes" id="UP000297910"/>
    </source>
</evidence>
<name>A0A4Z1FM87_9HELO</name>
<comment type="caution">
    <text evidence="2">The sequence shown here is derived from an EMBL/GenBank/DDBJ whole genome shotgun (WGS) entry which is preliminary data.</text>
</comment>
<protein>
    <submittedName>
        <fullName evidence="2">Uncharacterized protein</fullName>
    </submittedName>
</protein>
<reference evidence="2 3" key="1">
    <citation type="submission" date="2017-12" db="EMBL/GenBank/DDBJ databases">
        <title>Comparative genomics of Botrytis spp.</title>
        <authorList>
            <person name="Valero-Jimenez C.A."/>
            <person name="Tapia P."/>
            <person name="Veloso J."/>
            <person name="Silva-Moreno E."/>
            <person name="Staats M."/>
            <person name="Valdes J.H."/>
            <person name="Van Kan J.A.L."/>
        </authorList>
    </citation>
    <scope>NUCLEOTIDE SEQUENCE [LARGE SCALE GENOMIC DNA]</scope>
    <source>
        <strain evidence="2 3">Bp0003</strain>
    </source>
</reference>
<dbReference type="AlphaFoldDB" id="A0A4Z1FM87"/>
<feature type="compositionally biased region" description="Acidic residues" evidence="1">
    <location>
        <begin position="45"/>
        <end position="67"/>
    </location>
</feature>
<dbReference type="EMBL" id="PQXI01000111">
    <property type="protein sequence ID" value="TGO24129.1"/>
    <property type="molecule type" value="Genomic_DNA"/>
</dbReference>
<sequence>MRRARRATEIAAPMVIPAVAPGDSFDEEGDDEDEGVGVVVVGEDSIIDDDAEEEEEEEEEVIANEEEVPAKEAEGVRGRSWSFENFIAETLACGVVAAVPFAGCGVVGDADGAAAVGFEIDFSVEDGLVVFLICEAGHVLDR</sequence>
<evidence type="ECO:0000256" key="1">
    <source>
        <dbReference type="SAM" id="MobiDB-lite"/>
    </source>
</evidence>
<organism evidence="2 3">
    <name type="scientific">Botrytis paeoniae</name>
    <dbReference type="NCBI Taxonomy" id="278948"/>
    <lineage>
        <taxon>Eukaryota</taxon>
        <taxon>Fungi</taxon>
        <taxon>Dikarya</taxon>
        <taxon>Ascomycota</taxon>
        <taxon>Pezizomycotina</taxon>
        <taxon>Leotiomycetes</taxon>
        <taxon>Helotiales</taxon>
        <taxon>Sclerotiniaceae</taxon>
        <taxon>Botrytis</taxon>
    </lineage>
</organism>
<dbReference type="Proteomes" id="UP000297910">
    <property type="component" value="Unassembled WGS sequence"/>
</dbReference>
<accession>A0A4Z1FM87</accession>